<keyword evidence="1" id="KW-1133">Transmembrane helix</keyword>
<reference evidence="3 4" key="3">
    <citation type="journal article" date="2022" name="Int. J. Syst. Evol. Microbiol.">
        <title>Strains of Bradyrhizobium barranii sp. nov. associated with legumes native to Canada are symbionts of soybeans and belong to different subspecies (subsp. barranii subsp. nov. and subsp. apii subsp. nov.) and symbiovars (sv. glycinearum and sv. septentrionale).</title>
        <authorList>
            <person name="Bromfield E.S.P."/>
            <person name="Cloutier S."/>
            <person name="Wasai-Hara S."/>
            <person name="Minamisawa K."/>
        </authorList>
    </citation>
    <scope>NUCLEOTIDE SEQUENCE [LARGE SCALE GENOMIC DNA]</scope>
    <source>
        <strain evidence="3 4">323S2</strain>
    </source>
</reference>
<protein>
    <submittedName>
        <fullName evidence="2">Uncharacterized protein</fullName>
    </submittedName>
</protein>
<sequence length="151" mass="16605">MTGKFGGATSFVRAPGQGLWRSGHETERDNIAVIEVMAAKLAPEFWRTLRERLERELSLVSERCVWNPAAVSIIAAAMVAANWNARITVCGFALFIAASIAWIANGIFEPKNWLIIQNAVLLVINLLGVWRWLPRAGKEAAASRPADHAAR</sequence>
<evidence type="ECO:0000256" key="1">
    <source>
        <dbReference type="SAM" id="Phobius"/>
    </source>
</evidence>
<organism evidence="2">
    <name type="scientific">Bradyrhizobium barranii subsp. barranii</name>
    <dbReference type="NCBI Taxonomy" id="2823807"/>
    <lineage>
        <taxon>Bacteria</taxon>
        <taxon>Pseudomonadati</taxon>
        <taxon>Pseudomonadota</taxon>
        <taxon>Alphaproteobacteria</taxon>
        <taxon>Hyphomicrobiales</taxon>
        <taxon>Nitrobacteraceae</taxon>
        <taxon>Bradyrhizobium</taxon>
        <taxon>Bradyrhizobium barranii</taxon>
    </lineage>
</organism>
<name>A0A7Z0QE42_9BRAD</name>
<evidence type="ECO:0000313" key="2">
    <source>
        <dbReference type="EMBL" id="NYY92828.1"/>
    </source>
</evidence>
<accession>A0A7Z0QE42</accession>
<dbReference type="EMBL" id="CP088280">
    <property type="protein sequence ID" value="UGX91229.1"/>
    <property type="molecule type" value="Genomic_DNA"/>
</dbReference>
<keyword evidence="1" id="KW-0812">Transmembrane</keyword>
<dbReference type="RefSeq" id="WP_175627451.1">
    <property type="nucleotide sequence ID" value="NZ_CP088280.1"/>
</dbReference>
<dbReference type="EMBL" id="JACBFH010000001">
    <property type="protein sequence ID" value="NYY92828.1"/>
    <property type="molecule type" value="Genomic_DNA"/>
</dbReference>
<gene>
    <name evidence="3" type="ORF">G6321_00036380</name>
    <name evidence="2" type="ORF">G6321_31920</name>
</gene>
<dbReference type="AlphaFoldDB" id="A0A7Z0QE42"/>
<reference evidence="3 4" key="1">
    <citation type="journal article" date="2017" name="Syst. Appl. Microbiol.">
        <title>Soybeans inoculated with root zone soils of Canadian native legumes harbour diverse and novel Bradyrhizobium spp. that possess agricultural potential.</title>
        <authorList>
            <person name="Bromfield E.S.P."/>
            <person name="Cloutier S."/>
            <person name="Tambong J.T."/>
            <person name="Tran Thi T.V."/>
        </authorList>
    </citation>
    <scope>NUCLEOTIDE SEQUENCE [LARGE SCALE GENOMIC DNA]</scope>
    <source>
        <strain evidence="3 4">323S2</strain>
    </source>
</reference>
<evidence type="ECO:0000313" key="4">
    <source>
        <dbReference type="Proteomes" id="UP000564836"/>
    </source>
</evidence>
<reference evidence="2" key="2">
    <citation type="submission" date="2020-06" db="EMBL/GenBank/DDBJ databases">
        <title>Whole Genome Sequence of Bradyrhizobium sp. Strain 323S2.</title>
        <authorList>
            <person name="Bromfield E.S.P."/>
        </authorList>
    </citation>
    <scope>NUCLEOTIDE SEQUENCE [LARGE SCALE GENOMIC DNA]</scope>
    <source>
        <strain evidence="2">323S2</strain>
    </source>
</reference>
<feature type="transmembrane region" description="Helical" evidence="1">
    <location>
        <begin position="90"/>
        <end position="108"/>
    </location>
</feature>
<proteinExistence type="predicted"/>
<keyword evidence="1" id="KW-0472">Membrane</keyword>
<dbReference type="Proteomes" id="UP000564836">
    <property type="component" value="Chromosome"/>
</dbReference>
<evidence type="ECO:0000313" key="3">
    <source>
        <dbReference type="EMBL" id="UGX91229.1"/>
    </source>
</evidence>
<feature type="transmembrane region" description="Helical" evidence="1">
    <location>
        <begin position="114"/>
        <end position="133"/>
    </location>
</feature>